<evidence type="ECO:0000256" key="2">
    <source>
        <dbReference type="ARBA" id="ARBA00022695"/>
    </source>
</evidence>
<dbReference type="GO" id="GO:0004519">
    <property type="term" value="F:endonuclease activity"/>
    <property type="evidence" value="ECO:0007669"/>
    <property type="project" value="UniProtKB-KW"/>
</dbReference>
<dbReference type="InterPro" id="IPR001584">
    <property type="entry name" value="Integrase_cat-core"/>
</dbReference>
<name>A0A3P9KJ86_ORYLA</name>
<evidence type="ECO:0000256" key="5">
    <source>
        <dbReference type="ARBA" id="ARBA00022801"/>
    </source>
</evidence>
<dbReference type="InterPro" id="IPR036397">
    <property type="entry name" value="RNaseH_sf"/>
</dbReference>
<dbReference type="Ensembl" id="ENSORLT00020000930.1">
    <property type="protein sequence ID" value="ENSORLP00020008593.1"/>
    <property type="gene ID" value="ENSORLG00020009473.1"/>
</dbReference>
<dbReference type="GO" id="GO:0016787">
    <property type="term" value="F:hydrolase activity"/>
    <property type="evidence" value="ECO:0007669"/>
    <property type="project" value="UniProtKB-KW"/>
</dbReference>
<dbReference type="InterPro" id="IPR043502">
    <property type="entry name" value="DNA/RNA_pol_sf"/>
</dbReference>
<keyword evidence="2" id="KW-0548">Nucleotidyltransferase</keyword>
<dbReference type="InterPro" id="IPR041373">
    <property type="entry name" value="RT_RNaseH"/>
</dbReference>
<feature type="domain" description="Integrase catalytic" evidence="8">
    <location>
        <begin position="271"/>
        <end position="429"/>
    </location>
</feature>
<dbReference type="SUPFAM" id="SSF53098">
    <property type="entry name" value="Ribonuclease H-like"/>
    <property type="match status" value="1"/>
</dbReference>
<dbReference type="FunFam" id="1.10.340.70:FF:000001">
    <property type="entry name" value="Retrovirus-related Pol polyprotein from transposon gypsy-like Protein"/>
    <property type="match status" value="1"/>
</dbReference>
<dbReference type="FunFam" id="3.30.420.10:FF:000032">
    <property type="entry name" value="Retrovirus-related Pol polyprotein from transposon 297-like Protein"/>
    <property type="match status" value="1"/>
</dbReference>
<sequence>MKWAICERFRDYLYYSPPFVVYTDNNPLTYVLTTAKLNATTHRWVAELADFQFTIKYRPGRANRDADGLSRMPLDIDHFIQNCTETVTPEVMNSVTESLAVQLAEGEPWLCPLTISTAITEIQKEAWMSVVEIPKADLRLAQQEDPVIGEVLKFVTTNEWPKGGTHAHNKGIGTLTRQKQKLYVDKEGLLYRKTSNRSQLLLPKKFHKLIYKELHEDIGHLGVERVLTLIRDRFYWPRMQKDIEHYVTQGCSCLKNKRPNKPTRAPLINITTTYPFELVSVDFLHLEKCKGGYEYILVVMDHFTRFAQAYPCRNKSAKTAAEKIFGDFVLRFGFPTRLHHDQGREFENKLFEKLQQHSGVKGSRTTPYHPQGNGQVERFNRTLLAMLRNLPETDKADWKASLAKVVHAYNCTRNEATGYAPYFLLFGRNARLPIDLMFDLTVKDQSRS</sequence>
<keyword evidence="3" id="KW-0540">Nuclease</keyword>
<dbReference type="PANTHER" id="PTHR37984">
    <property type="entry name" value="PROTEIN CBG26694"/>
    <property type="match status" value="1"/>
</dbReference>
<dbReference type="Gene3D" id="3.30.420.10">
    <property type="entry name" value="Ribonuclease H-like superfamily/Ribonuclease H"/>
    <property type="match status" value="1"/>
</dbReference>
<evidence type="ECO:0000256" key="3">
    <source>
        <dbReference type="ARBA" id="ARBA00022722"/>
    </source>
</evidence>
<keyword evidence="1" id="KW-0808">Transferase</keyword>
<dbReference type="SUPFAM" id="SSF56672">
    <property type="entry name" value="DNA/RNA polymerases"/>
    <property type="match status" value="1"/>
</dbReference>
<reference evidence="9 10" key="2">
    <citation type="submission" date="2017-04" db="EMBL/GenBank/DDBJ databases">
        <title>CpG methylation of centromeres and impact of large insertions on vertebrate speciation.</title>
        <authorList>
            <person name="Ichikawa K."/>
            <person name="Yoshimura J."/>
            <person name="Morishita S."/>
        </authorList>
    </citation>
    <scope>NUCLEOTIDE SEQUENCE</scope>
    <source>
        <strain evidence="9 10">HNI</strain>
    </source>
</reference>
<dbReference type="InterPro" id="IPR012337">
    <property type="entry name" value="RNaseH-like_sf"/>
</dbReference>
<dbReference type="Proteomes" id="UP000265180">
    <property type="component" value="Chromosome 21"/>
</dbReference>
<protein>
    <recommendedName>
        <fullName evidence="7">Gypsy retrotransposon integrase-like protein 1</fullName>
    </recommendedName>
</protein>
<dbReference type="Pfam" id="PF00665">
    <property type="entry name" value="rve"/>
    <property type="match status" value="1"/>
</dbReference>
<reference evidence="9" key="4">
    <citation type="submission" date="2025-09" db="UniProtKB">
        <authorList>
            <consortium name="Ensembl"/>
        </authorList>
    </citation>
    <scope>IDENTIFICATION</scope>
    <source>
        <strain evidence="9">HNI</strain>
    </source>
</reference>
<evidence type="ECO:0000313" key="9">
    <source>
        <dbReference type="Ensembl" id="ENSORLP00020008593.1"/>
    </source>
</evidence>
<keyword evidence="5" id="KW-0378">Hydrolase</keyword>
<dbReference type="GO" id="GO:0015074">
    <property type="term" value="P:DNA integration"/>
    <property type="evidence" value="ECO:0007669"/>
    <property type="project" value="InterPro"/>
</dbReference>
<keyword evidence="6" id="KW-0695">RNA-directed DNA polymerase</keyword>
<dbReference type="Pfam" id="PF17917">
    <property type="entry name" value="RT_RNaseH"/>
    <property type="match status" value="1"/>
</dbReference>
<accession>A0A3P9KJ86</accession>
<dbReference type="GO" id="GO:0003964">
    <property type="term" value="F:RNA-directed DNA polymerase activity"/>
    <property type="evidence" value="ECO:0007669"/>
    <property type="project" value="UniProtKB-KW"/>
</dbReference>
<proteinExistence type="predicted"/>
<evidence type="ECO:0000256" key="6">
    <source>
        <dbReference type="ARBA" id="ARBA00022918"/>
    </source>
</evidence>
<dbReference type="Gene3D" id="1.10.340.70">
    <property type="match status" value="1"/>
</dbReference>
<reference evidence="9" key="3">
    <citation type="submission" date="2025-08" db="UniProtKB">
        <authorList>
            <consortium name="Ensembl"/>
        </authorList>
    </citation>
    <scope>IDENTIFICATION</scope>
    <source>
        <strain evidence="9">HNI</strain>
    </source>
</reference>
<dbReference type="PROSITE" id="PS50994">
    <property type="entry name" value="INTEGRASE"/>
    <property type="match status" value="1"/>
</dbReference>
<organism evidence="9 10">
    <name type="scientific">Oryzias latipes</name>
    <name type="common">Japanese rice fish</name>
    <name type="synonym">Japanese killifish</name>
    <dbReference type="NCBI Taxonomy" id="8090"/>
    <lineage>
        <taxon>Eukaryota</taxon>
        <taxon>Metazoa</taxon>
        <taxon>Chordata</taxon>
        <taxon>Craniata</taxon>
        <taxon>Vertebrata</taxon>
        <taxon>Euteleostomi</taxon>
        <taxon>Actinopterygii</taxon>
        <taxon>Neopterygii</taxon>
        <taxon>Teleostei</taxon>
        <taxon>Neoteleostei</taxon>
        <taxon>Acanthomorphata</taxon>
        <taxon>Ovalentaria</taxon>
        <taxon>Atherinomorphae</taxon>
        <taxon>Beloniformes</taxon>
        <taxon>Adrianichthyidae</taxon>
        <taxon>Oryziinae</taxon>
        <taxon>Oryzias</taxon>
    </lineage>
</organism>
<evidence type="ECO:0000259" key="8">
    <source>
        <dbReference type="PROSITE" id="PS50994"/>
    </source>
</evidence>
<evidence type="ECO:0000256" key="4">
    <source>
        <dbReference type="ARBA" id="ARBA00022759"/>
    </source>
</evidence>
<reference key="1">
    <citation type="journal article" date="2007" name="Nature">
        <title>The medaka draft genome and insights into vertebrate genome evolution.</title>
        <authorList>
            <person name="Kasahara M."/>
            <person name="Naruse K."/>
            <person name="Sasaki S."/>
            <person name="Nakatani Y."/>
            <person name="Qu W."/>
            <person name="Ahsan B."/>
            <person name="Yamada T."/>
            <person name="Nagayasu Y."/>
            <person name="Doi K."/>
            <person name="Kasai Y."/>
            <person name="Jindo T."/>
            <person name="Kobayashi D."/>
            <person name="Shimada A."/>
            <person name="Toyoda A."/>
            <person name="Kuroki Y."/>
            <person name="Fujiyama A."/>
            <person name="Sasaki T."/>
            <person name="Shimizu A."/>
            <person name="Asakawa S."/>
            <person name="Shimizu N."/>
            <person name="Hashimoto S."/>
            <person name="Yang J."/>
            <person name="Lee Y."/>
            <person name="Matsushima K."/>
            <person name="Sugano S."/>
            <person name="Sakaizumi M."/>
            <person name="Narita T."/>
            <person name="Ohishi K."/>
            <person name="Haga S."/>
            <person name="Ohta F."/>
            <person name="Nomoto H."/>
            <person name="Nogata K."/>
            <person name="Morishita T."/>
            <person name="Endo T."/>
            <person name="Shin-I T."/>
            <person name="Takeda H."/>
            <person name="Morishita S."/>
            <person name="Kohara Y."/>
        </authorList>
    </citation>
    <scope>NUCLEOTIDE SEQUENCE [LARGE SCALE GENOMIC DNA]</scope>
    <source>
        <strain>Hd-rR</strain>
    </source>
</reference>
<evidence type="ECO:0000256" key="1">
    <source>
        <dbReference type="ARBA" id="ARBA00022679"/>
    </source>
</evidence>
<dbReference type="PANTHER" id="PTHR37984:SF15">
    <property type="entry name" value="INTEGRASE CATALYTIC DOMAIN-CONTAINING PROTEIN"/>
    <property type="match status" value="1"/>
</dbReference>
<keyword evidence="4" id="KW-0255">Endonuclease</keyword>
<dbReference type="GO" id="GO:0003676">
    <property type="term" value="F:nucleic acid binding"/>
    <property type="evidence" value="ECO:0007669"/>
    <property type="project" value="InterPro"/>
</dbReference>
<dbReference type="InterPro" id="IPR050951">
    <property type="entry name" value="Retrovirus_Pol_polyprotein"/>
</dbReference>
<dbReference type="AlphaFoldDB" id="A0A3P9KJ86"/>
<evidence type="ECO:0000256" key="7">
    <source>
        <dbReference type="ARBA" id="ARBA00039658"/>
    </source>
</evidence>
<dbReference type="Pfam" id="PF17921">
    <property type="entry name" value="Integrase_H2C2"/>
    <property type="match status" value="1"/>
</dbReference>
<evidence type="ECO:0000313" key="10">
    <source>
        <dbReference type="Proteomes" id="UP000265180"/>
    </source>
</evidence>
<dbReference type="InterPro" id="IPR041588">
    <property type="entry name" value="Integrase_H2C2"/>
</dbReference>